<name>J3K744_COCIM</name>
<dbReference type="KEGG" id="cim:CIMG_05952"/>
<dbReference type="AlphaFoldDB" id="J3K744"/>
<reference evidence="4" key="2">
    <citation type="journal article" date="2010" name="Genome Res.">
        <title>Population genomic sequencing of Coccidioides fungi reveals recent hybridization and transposon control.</title>
        <authorList>
            <person name="Neafsey D.E."/>
            <person name="Barker B.M."/>
            <person name="Sharpton T.J."/>
            <person name="Stajich J.E."/>
            <person name="Park D.J."/>
            <person name="Whiston E."/>
            <person name="Hung C.-Y."/>
            <person name="McMahan C."/>
            <person name="White J."/>
            <person name="Sykes S."/>
            <person name="Heiman D."/>
            <person name="Young S."/>
            <person name="Zeng Q."/>
            <person name="Abouelleil A."/>
            <person name="Aftuck L."/>
            <person name="Bessette D."/>
            <person name="Brown A."/>
            <person name="FitzGerald M."/>
            <person name="Lui A."/>
            <person name="Macdonald J.P."/>
            <person name="Priest M."/>
            <person name="Orbach M.J."/>
            <person name="Galgiani J.N."/>
            <person name="Kirkland T.N."/>
            <person name="Cole G.T."/>
            <person name="Birren B.W."/>
            <person name="Henn M.R."/>
            <person name="Taylor J.W."/>
            <person name="Rounsley S.D."/>
        </authorList>
    </citation>
    <scope>GENOME REANNOTATION</scope>
    <source>
        <strain evidence="4">RS</strain>
    </source>
</reference>
<dbReference type="OrthoDB" id="3540210at2759"/>
<accession>J3K744</accession>
<evidence type="ECO:0000313" key="4">
    <source>
        <dbReference type="Proteomes" id="UP000001261"/>
    </source>
</evidence>
<organism evidence="3 4">
    <name type="scientific">Coccidioides immitis (strain RS)</name>
    <name type="common">Valley fever fungus</name>
    <dbReference type="NCBI Taxonomy" id="246410"/>
    <lineage>
        <taxon>Eukaryota</taxon>
        <taxon>Fungi</taxon>
        <taxon>Dikarya</taxon>
        <taxon>Ascomycota</taxon>
        <taxon>Pezizomycotina</taxon>
        <taxon>Eurotiomycetes</taxon>
        <taxon>Eurotiomycetidae</taxon>
        <taxon>Onygenales</taxon>
        <taxon>Onygenaceae</taxon>
        <taxon>Coccidioides</taxon>
    </lineage>
</organism>
<evidence type="ECO:0000256" key="2">
    <source>
        <dbReference type="SAM" id="Phobius"/>
    </source>
</evidence>
<feature type="compositionally biased region" description="Polar residues" evidence="1">
    <location>
        <begin position="632"/>
        <end position="646"/>
    </location>
</feature>
<feature type="region of interest" description="Disordered" evidence="1">
    <location>
        <begin position="611"/>
        <end position="670"/>
    </location>
</feature>
<keyword evidence="2" id="KW-0472">Membrane</keyword>
<dbReference type="STRING" id="246410.J3K744"/>
<proteinExistence type="predicted"/>
<sequence length="677" mass="75215">MARLDDNSATSDVVYTGFWIDYDGSAVGKYRLTLKTNQALMLLAALTVLVTLSAGRSWKLWCSAVHYVLQYCQAKPSSRTSSIRQQQVVLRNSETAGGSLFALLGLAMQKRDPAKRGKLVLISLSLLHWGIFVVLGILTSQIATGRTVRSITTNHCGSWLAKAIPPLNASSMEQREASATLNELDLNSTLEADDYVRRCYTSKVDGAVGCNLLFKRFLPHKIENNKCIFSKDVCAEADGIAVSFDSGNISFSDLGLNSALSDQLFVRRRSICSPLPAEPFMYTNEQAIQSLGLLKSVLDDPEEIRAFSHVKLDKHTNWTTHYRNALSQTYEVYTELAVDASLASPLLQPERPSMQVSVITVMGEAVVFYAPFSDAFFNFDRRIDTIDTRGNNYTYYRIGRAINSVACQEMVMYCSKYTNFCTSWEGVYTVSNSYHILAGDRFSDTVIETAFAAVNLAMVHSTLFKSISNRGASALLATRFLSNSNQLRLVPGQWKVEVERWFQVALARIQLAVLRFVKTPGLDRTRVDNTWDLLPVLKGVCSIIKFNSADHTTLSSLGVLIVVAFSVLLTMLSMWDVIFTSLVSKRVLTAWNKDHALELLAALNKADAEQTLERNEGSGTLEDKKPHDMEGTATTNLLSPSESLKSGFSIPRKPVPSSLVPCAEKEDHRRARRYCVQ</sequence>
<dbReference type="VEuPathDB" id="FungiDB:CIMG_05952"/>
<dbReference type="EMBL" id="GG704912">
    <property type="protein sequence ID" value="EAS30473.3"/>
    <property type="molecule type" value="Genomic_DNA"/>
</dbReference>
<dbReference type="RefSeq" id="XP_001242056.1">
    <property type="nucleotide sequence ID" value="XM_001242055.1"/>
</dbReference>
<keyword evidence="2" id="KW-0812">Transmembrane</keyword>
<keyword evidence="2" id="KW-1133">Transmembrane helix</keyword>
<keyword evidence="4" id="KW-1185">Reference proteome</keyword>
<dbReference type="GeneID" id="4561345"/>
<dbReference type="OMA" id="VACQEMV"/>
<reference evidence="4" key="1">
    <citation type="journal article" date="2009" name="Genome Res.">
        <title>Comparative genomic analyses of the human fungal pathogens Coccidioides and their relatives.</title>
        <authorList>
            <person name="Sharpton T.J."/>
            <person name="Stajich J.E."/>
            <person name="Rounsley S.D."/>
            <person name="Gardner M.J."/>
            <person name="Wortman J.R."/>
            <person name="Jordar V.S."/>
            <person name="Maiti R."/>
            <person name="Kodira C.D."/>
            <person name="Neafsey D.E."/>
            <person name="Zeng Q."/>
            <person name="Hung C.-Y."/>
            <person name="McMahan C."/>
            <person name="Muszewska A."/>
            <person name="Grynberg M."/>
            <person name="Mandel M.A."/>
            <person name="Kellner E.M."/>
            <person name="Barker B.M."/>
            <person name="Galgiani J.N."/>
            <person name="Orbach M.J."/>
            <person name="Kirkland T.N."/>
            <person name="Cole G.T."/>
            <person name="Henn M.R."/>
            <person name="Birren B.W."/>
            <person name="Taylor J.W."/>
        </authorList>
    </citation>
    <scope>NUCLEOTIDE SEQUENCE [LARGE SCALE GENOMIC DNA]</scope>
    <source>
        <strain evidence="4">RS</strain>
    </source>
</reference>
<dbReference type="Proteomes" id="UP000001261">
    <property type="component" value="Unassembled WGS sequence"/>
</dbReference>
<evidence type="ECO:0000313" key="3">
    <source>
        <dbReference type="EMBL" id="EAS30473.3"/>
    </source>
</evidence>
<dbReference type="InParanoid" id="J3K744"/>
<protein>
    <submittedName>
        <fullName evidence="3">Uncharacterized protein</fullName>
    </submittedName>
</protein>
<feature type="transmembrane region" description="Helical" evidence="2">
    <location>
        <begin position="557"/>
        <end position="578"/>
    </location>
</feature>
<feature type="compositionally biased region" description="Basic and acidic residues" evidence="1">
    <location>
        <begin position="611"/>
        <end position="630"/>
    </location>
</feature>
<evidence type="ECO:0000256" key="1">
    <source>
        <dbReference type="SAM" id="MobiDB-lite"/>
    </source>
</evidence>
<gene>
    <name evidence="3" type="ORF">CIMG_05952</name>
</gene>
<feature type="transmembrane region" description="Helical" evidence="2">
    <location>
        <begin position="119"/>
        <end position="138"/>
    </location>
</feature>